<protein>
    <submittedName>
        <fullName evidence="1">Uncharacterized protein</fullName>
    </submittedName>
</protein>
<dbReference type="Proteomes" id="UP000595437">
    <property type="component" value="Chromosome 1"/>
</dbReference>
<dbReference type="EMBL" id="CP045890">
    <property type="protein sequence ID" value="QQP56518.1"/>
    <property type="molecule type" value="Genomic_DNA"/>
</dbReference>
<organism evidence="1 2">
    <name type="scientific">Caligus rogercresseyi</name>
    <name type="common">Sea louse</name>
    <dbReference type="NCBI Taxonomy" id="217165"/>
    <lineage>
        <taxon>Eukaryota</taxon>
        <taxon>Metazoa</taxon>
        <taxon>Ecdysozoa</taxon>
        <taxon>Arthropoda</taxon>
        <taxon>Crustacea</taxon>
        <taxon>Multicrustacea</taxon>
        <taxon>Hexanauplia</taxon>
        <taxon>Copepoda</taxon>
        <taxon>Siphonostomatoida</taxon>
        <taxon>Caligidae</taxon>
        <taxon>Caligus</taxon>
    </lineage>
</organism>
<gene>
    <name evidence="1" type="ORF">FKW44_001205</name>
</gene>
<reference evidence="2" key="1">
    <citation type="submission" date="2021-01" db="EMBL/GenBank/DDBJ databases">
        <title>Caligus Genome Assembly.</title>
        <authorList>
            <person name="Gallardo-Escarate C."/>
        </authorList>
    </citation>
    <scope>NUCLEOTIDE SEQUENCE [LARGE SCALE GENOMIC DNA]</scope>
</reference>
<keyword evidence="2" id="KW-1185">Reference proteome</keyword>
<name>A0A7T8KIE2_CALRO</name>
<evidence type="ECO:0000313" key="2">
    <source>
        <dbReference type="Proteomes" id="UP000595437"/>
    </source>
</evidence>
<evidence type="ECO:0000313" key="1">
    <source>
        <dbReference type="EMBL" id="QQP56518.1"/>
    </source>
</evidence>
<accession>A0A7T8KIE2</accession>
<sequence>MRKLAKVMEVSHTTAMTATRNLGMTSYVRRKRQLLSSSTKLLRVKKGKKLVNWMRRILDWYVCFQMRSSGLWTRPEMPETTVI</sequence>
<proteinExistence type="predicted"/>
<dbReference type="AlphaFoldDB" id="A0A7T8KIE2"/>